<evidence type="ECO:0000256" key="3">
    <source>
        <dbReference type="ARBA" id="ARBA00023015"/>
    </source>
</evidence>
<evidence type="ECO:0000313" key="8">
    <source>
        <dbReference type="Proteomes" id="UP001596056"/>
    </source>
</evidence>
<dbReference type="Pfam" id="PF13560">
    <property type="entry name" value="HTH_31"/>
    <property type="match status" value="1"/>
</dbReference>
<proteinExistence type="predicted"/>
<comment type="caution">
    <text evidence="7">The sequence shown here is derived from an EMBL/GenBank/DDBJ whole genome shotgun (WGS) entry which is preliminary data.</text>
</comment>
<organism evidence="7 8">
    <name type="scientific">Rubellimicrobium aerolatum</name>
    <dbReference type="NCBI Taxonomy" id="490979"/>
    <lineage>
        <taxon>Bacteria</taxon>
        <taxon>Pseudomonadati</taxon>
        <taxon>Pseudomonadota</taxon>
        <taxon>Alphaproteobacteria</taxon>
        <taxon>Rhodobacterales</taxon>
        <taxon>Roseobacteraceae</taxon>
        <taxon>Rubellimicrobium</taxon>
    </lineage>
</organism>
<keyword evidence="5" id="KW-0804">Transcription</keyword>
<keyword evidence="3" id="KW-0805">Transcription regulation</keyword>
<accession>A0ABW0SF56</accession>
<keyword evidence="4" id="KW-0238">DNA-binding</keyword>
<evidence type="ECO:0000256" key="4">
    <source>
        <dbReference type="ARBA" id="ARBA00023125"/>
    </source>
</evidence>
<reference evidence="8" key="1">
    <citation type="journal article" date="2019" name="Int. J. Syst. Evol. Microbiol.">
        <title>The Global Catalogue of Microorganisms (GCM) 10K type strain sequencing project: providing services to taxonomists for standard genome sequencing and annotation.</title>
        <authorList>
            <consortium name="The Broad Institute Genomics Platform"/>
            <consortium name="The Broad Institute Genome Sequencing Center for Infectious Disease"/>
            <person name="Wu L."/>
            <person name="Ma J."/>
        </authorList>
    </citation>
    <scope>NUCLEOTIDE SEQUENCE [LARGE SCALE GENOMIC DNA]</scope>
    <source>
        <strain evidence="8">KACC 11588</strain>
    </source>
</reference>
<dbReference type="InterPro" id="IPR019756">
    <property type="entry name" value="Pept_S26A_signal_pept_1_Ser-AS"/>
</dbReference>
<evidence type="ECO:0000313" key="7">
    <source>
        <dbReference type="EMBL" id="MFC5567501.1"/>
    </source>
</evidence>
<dbReference type="InterPro" id="IPR015927">
    <property type="entry name" value="Peptidase_S24_S26A/B/C"/>
</dbReference>
<dbReference type="InterPro" id="IPR036286">
    <property type="entry name" value="LexA/Signal_pep-like_sf"/>
</dbReference>
<dbReference type="RefSeq" id="WP_209841050.1">
    <property type="nucleotide sequence ID" value="NZ_JAGGJP010000009.1"/>
</dbReference>
<evidence type="ECO:0000259" key="6">
    <source>
        <dbReference type="Pfam" id="PF00717"/>
    </source>
</evidence>
<keyword evidence="8" id="KW-1185">Reference proteome</keyword>
<dbReference type="PROSITE" id="PS00501">
    <property type="entry name" value="SPASE_I_1"/>
    <property type="match status" value="1"/>
</dbReference>
<evidence type="ECO:0000256" key="5">
    <source>
        <dbReference type="ARBA" id="ARBA00023163"/>
    </source>
</evidence>
<dbReference type="PANTHER" id="PTHR40661:SF3">
    <property type="entry name" value="FELS-1 PROPHAGE TRANSCRIPTIONAL REGULATOR"/>
    <property type="match status" value="1"/>
</dbReference>
<dbReference type="CDD" id="cd06529">
    <property type="entry name" value="S24_LexA-like"/>
    <property type="match status" value="1"/>
</dbReference>
<evidence type="ECO:0000256" key="1">
    <source>
        <dbReference type="ARBA" id="ARBA00022670"/>
    </source>
</evidence>
<evidence type="ECO:0000256" key="2">
    <source>
        <dbReference type="ARBA" id="ARBA00022801"/>
    </source>
</evidence>
<gene>
    <name evidence="7" type="ORF">ACFPOC_13895</name>
</gene>
<keyword evidence="1" id="KW-0645">Protease</keyword>
<feature type="domain" description="Peptidase S24/S26A/S26B/S26C" evidence="6">
    <location>
        <begin position="99"/>
        <end position="223"/>
    </location>
</feature>
<dbReference type="PANTHER" id="PTHR40661">
    <property type="match status" value="1"/>
</dbReference>
<dbReference type="Pfam" id="PF00717">
    <property type="entry name" value="Peptidase_S24"/>
    <property type="match status" value="1"/>
</dbReference>
<keyword evidence="2" id="KW-0378">Hydrolase</keyword>
<dbReference type="SUPFAM" id="SSF51306">
    <property type="entry name" value="LexA/Signal peptidase"/>
    <property type="match status" value="1"/>
</dbReference>
<sequence length="230" mass="25389">MTQVSDVALRLRDIRQRSGFSVRGFAEALGMTAGGYKHYEDRYKRPFFPRDFVEDLLHVLVPRGFNPTELLALAGEDADPAGAAESHPVAAVEGKALIPLYDVAASAGPGTYVDSYEPIATSLALPEDYLRRITRARRDDLAIISVKGDSMWPTLKDDDIVLLDLSKRSTAFDGLFVLRFRDALHVKRLGRGSRPDLVAIISDNKDYPTQEYPADDVQVVGKVLWVGGKV</sequence>
<dbReference type="EMBL" id="JBHSNA010000015">
    <property type="protein sequence ID" value="MFC5567501.1"/>
    <property type="molecule type" value="Genomic_DNA"/>
</dbReference>
<dbReference type="InterPro" id="IPR039418">
    <property type="entry name" value="LexA-like"/>
</dbReference>
<dbReference type="Proteomes" id="UP001596056">
    <property type="component" value="Unassembled WGS sequence"/>
</dbReference>
<dbReference type="Gene3D" id="2.10.109.10">
    <property type="entry name" value="Umud Fragment, subunit A"/>
    <property type="match status" value="1"/>
</dbReference>
<name>A0ABW0SF56_9RHOB</name>
<protein>
    <submittedName>
        <fullName evidence="7">S24 family peptidase</fullName>
    </submittedName>
</protein>